<feature type="transmembrane region" description="Helical" evidence="1">
    <location>
        <begin position="388"/>
        <end position="412"/>
    </location>
</feature>
<feature type="transmembrane region" description="Helical" evidence="1">
    <location>
        <begin position="176"/>
        <end position="197"/>
    </location>
</feature>
<keyword evidence="1" id="KW-0472">Membrane</keyword>
<evidence type="ECO:0000256" key="1">
    <source>
        <dbReference type="SAM" id="Phobius"/>
    </source>
</evidence>
<feature type="transmembrane region" description="Helical" evidence="1">
    <location>
        <begin position="510"/>
        <end position="527"/>
    </location>
</feature>
<keyword evidence="1" id="KW-0812">Transmembrane</keyword>
<feature type="transmembrane region" description="Helical" evidence="1">
    <location>
        <begin position="539"/>
        <end position="556"/>
    </location>
</feature>
<protein>
    <submittedName>
        <fullName evidence="2">Uncharacterized protein</fullName>
    </submittedName>
</protein>
<gene>
    <name evidence="2" type="ORF">IAC61_02335</name>
</gene>
<proteinExistence type="predicted"/>
<feature type="transmembrane region" description="Helical" evidence="1">
    <location>
        <begin position="51"/>
        <end position="81"/>
    </location>
</feature>
<comment type="caution">
    <text evidence="2">The sequence shown here is derived from an EMBL/GenBank/DDBJ whole genome shotgun (WGS) entry which is preliminary data.</text>
</comment>
<evidence type="ECO:0000313" key="3">
    <source>
        <dbReference type="Proteomes" id="UP000823634"/>
    </source>
</evidence>
<organism evidence="2 3">
    <name type="scientific">Candidatus Alloenteromonas pullistercoris</name>
    <dbReference type="NCBI Taxonomy" id="2840785"/>
    <lineage>
        <taxon>Bacteria</taxon>
        <taxon>Bacillati</taxon>
        <taxon>Bacillota</taxon>
        <taxon>Bacillota incertae sedis</taxon>
        <taxon>Candidatus Alloenteromonas</taxon>
    </lineage>
</organism>
<feature type="transmembrane region" description="Helical" evidence="1">
    <location>
        <begin position="120"/>
        <end position="142"/>
    </location>
</feature>
<keyword evidence="1" id="KW-1133">Transmembrane helix</keyword>
<dbReference type="EMBL" id="JADINA010000018">
    <property type="protein sequence ID" value="MBO8426143.1"/>
    <property type="molecule type" value="Genomic_DNA"/>
</dbReference>
<reference evidence="2" key="2">
    <citation type="journal article" date="2021" name="PeerJ">
        <title>Extensive microbial diversity within the chicken gut microbiome revealed by metagenomics and culture.</title>
        <authorList>
            <person name="Gilroy R."/>
            <person name="Ravi A."/>
            <person name="Getino M."/>
            <person name="Pursley I."/>
            <person name="Horton D.L."/>
            <person name="Alikhan N.F."/>
            <person name="Baker D."/>
            <person name="Gharbi K."/>
            <person name="Hall N."/>
            <person name="Watson M."/>
            <person name="Adriaenssens E.M."/>
            <person name="Foster-Nyarko E."/>
            <person name="Jarju S."/>
            <person name="Secka A."/>
            <person name="Antonio M."/>
            <person name="Oren A."/>
            <person name="Chaudhuri R.R."/>
            <person name="La Ragione R."/>
            <person name="Hildebrand F."/>
            <person name="Pallen M.J."/>
        </authorList>
    </citation>
    <scope>NUCLEOTIDE SEQUENCE</scope>
    <source>
        <strain evidence="2">17113</strain>
    </source>
</reference>
<dbReference type="AlphaFoldDB" id="A0A9D9GW60"/>
<feature type="transmembrane region" description="Helical" evidence="1">
    <location>
        <begin position="285"/>
        <end position="306"/>
    </location>
</feature>
<feature type="transmembrane region" description="Helical" evidence="1">
    <location>
        <begin position="148"/>
        <end position="169"/>
    </location>
</feature>
<feature type="transmembrane region" description="Helical" evidence="1">
    <location>
        <begin position="432"/>
        <end position="455"/>
    </location>
</feature>
<reference evidence="2" key="1">
    <citation type="submission" date="2020-10" db="EMBL/GenBank/DDBJ databases">
        <authorList>
            <person name="Gilroy R."/>
        </authorList>
    </citation>
    <scope>NUCLEOTIDE SEQUENCE</scope>
    <source>
        <strain evidence="2">17113</strain>
    </source>
</reference>
<feature type="transmembrane region" description="Helical" evidence="1">
    <location>
        <begin position="209"/>
        <end position="228"/>
    </location>
</feature>
<feature type="transmembrane region" description="Helical" evidence="1">
    <location>
        <begin position="467"/>
        <end position="490"/>
    </location>
</feature>
<feature type="transmembrane region" description="Helical" evidence="1">
    <location>
        <begin position="355"/>
        <end position="376"/>
    </location>
</feature>
<accession>A0A9D9GW60</accession>
<evidence type="ECO:0000313" key="2">
    <source>
        <dbReference type="EMBL" id="MBO8426143.1"/>
    </source>
</evidence>
<name>A0A9D9GW60_9FIRM</name>
<feature type="transmembrane region" description="Helical" evidence="1">
    <location>
        <begin position="87"/>
        <end position="108"/>
    </location>
</feature>
<dbReference type="Proteomes" id="UP000823634">
    <property type="component" value="Unassembled WGS sequence"/>
</dbReference>
<sequence length="568" mass="63899">MNPRLSKKRIDISKKKEGFSFRKCYVVFRMLLQDKTKISFKGNLKRSLIRLFSLLLLFAALTAVSYLFYFLVIQFSIFAVIPYVPLAVPSLIMAFLMVFGFFSLLSGLSKSLFNSPDNKILLTYPCSGSTIFFARLMVYFVYEAGRNVFIQVPLLLGFMITMGAPFYMFAYVFPSFIFLSLFLVMLASVLAIPYYLISSFLSKRKWLQLPLVSVIAIFLCALFVYIIVSLPDTVDIFTNWGYYFRIIQNVVNGYETYASPFYYLTNFVIGDLSGFSYKPFPIESLYVFLFLVGSIALLSLFIYFVLNPYYLRLSSIQGREKNKSNKEGKNIALSPWKSQLRKELLLLKGGESSSLSPYVAAFLLLPFLCLGLGKFFHGMRLSSLGEVYVETMMLLTILLITLASTTALTHSFSDEEGAYLLTRSYPRNNRLFILSKMAVPGAMGLTSILASIICYGAIYELGIGESIFLGLALALLFLGSCLVALFLDFVHPQSKFLQDGSRSKAEKGSTLLAFVLSIAVTALFYLYRIDGGLSSYIKLFAIGAIYFAITASIFALKAKYEGKEDKAR</sequence>